<reference evidence="6 7" key="1">
    <citation type="submission" date="2023-04" db="EMBL/GenBank/DDBJ databases">
        <title>Genome of Basidiobolus ranarum AG-B5.</title>
        <authorList>
            <person name="Stajich J.E."/>
            <person name="Carter-House D."/>
            <person name="Gryganskyi A."/>
        </authorList>
    </citation>
    <scope>NUCLEOTIDE SEQUENCE [LARGE SCALE GENOMIC DNA]</scope>
    <source>
        <strain evidence="6 7">AG-B5</strain>
    </source>
</reference>
<dbReference type="Proteomes" id="UP001479436">
    <property type="component" value="Unassembled WGS sequence"/>
</dbReference>
<dbReference type="InterPro" id="IPR051702">
    <property type="entry name" value="SH3_domain_YSC84-like"/>
</dbReference>
<dbReference type="PANTHER" id="PTHR15629">
    <property type="entry name" value="SH3YL1 PROTEIN"/>
    <property type="match status" value="1"/>
</dbReference>
<dbReference type="InterPro" id="IPR007461">
    <property type="entry name" value="Ysc84_actin-binding"/>
</dbReference>
<sequence length="380" mass="39680">MVNPMPSDLAGECKKAAKIVNSFIDTSSGKGPDAIIPPNVLNNAKGLAIFTVIKAGFLWSGRAGTGVVIARLPDGGWSGPSCIGTGGMGFGGQIGAEVTDFVVILNTADAVKAFSHGGNVTLGGNLSVAAGPVGRNAEAAGTVGNFAAIYSYSKTKGLFAGVSIEGSVIVERKDANAKFYGRKITAREILSGTVPAPPDADMLLRALNIKAARSNQTAYNHTTANPYTSSSTATEGLGRPSSYATTGSTRAPSTYTNTNTNASTNNYSNSLDSKSGYPSHNQSYESNQYEAPAPPYSSTTSQANPLSSARGRVVPPPPPKVNEETATALYDFNAIEVDDLPLKQGDVVVILKKTESQNDWWKGRCNGREGNFPANYVRLN</sequence>
<feature type="compositionally biased region" description="Polar residues" evidence="4">
    <location>
        <begin position="242"/>
        <end position="252"/>
    </location>
</feature>
<evidence type="ECO:0000256" key="2">
    <source>
        <dbReference type="ARBA" id="ARBA00022443"/>
    </source>
</evidence>
<dbReference type="InterPro" id="IPR001452">
    <property type="entry name" value="SH3_domain"/>
</dbReference>
<dbReference type="CDD" id="cd11525">
    <property type="entry name" value="SYLF_SH3YL1_like"/>
    <property type="match status" value="1"/>
</dbReference>
<evidence type="ECO:0000313" key="7">
    <source>
        <dbReference type="Proteomes" id="UP001479436"/>
    </source>
</evidence>
<dbReference type="Pfam" id="PF00018">
    <property type="entry name" value="SH3_1"/>
    <property type="match status" value="1"/>
</dbReference>
<dbReference type="EMBL" id="JASJQH010001071">
    <property type="protein sequence ID" value="KAK9762154.1"/>
    <property type="molecule type" value="Genomic_DNA"/>
</dbReference>
<evidence type="ECO:0000313" key="6">
    <source>
        <dbReference type="EMBL" id="KAK9762154.1"/>
    </source>
</evidence>
<accession>A0ABR2WKW9</accession>
<dbReference type="SUPFAM" id="SSF50044">
    <property type="entry name" value="SH3-domain"/>
    <property type="match status" value="1"/>
</dbReference>
<protein>
    <recommendedName>
        <fullName evidence="5">SH3 domain-containing protein</fullName>
    </recommendedName>
</protein>
<comment type="similarity">
    <text evidence="1">Belongs to the SH3YL1 family.</text>
</comment>
<organism evidence="6 7">
    <name type="scientific">Basidiobolus ranarum</name>
    <dbReference type="NCBI Taxonomy" id="34480"/>
    <lineage>
        <taxon>Eukaryota</taxon>
        <taxon>Fungi</taxon>
        <taxon>Fungi incertae sedis</taxon>
        <taxon>Zoopagomycota</taxon>
        <taxon>Entomophthoromycotina</taxon>
        <taxon>Basidiobolomycetes</taxon>
        <taxon>Basidiobolales</taxon>
        <taxon>Basidiobolaceae</taxon>
        <taxon>Basidiobolus</taxon>
    </lineage>
</organism>
<proteinExistence type="inferred from homology"/>
<feature type="compositionally biased region" description="Polar residues" evidence="4">
    <location>
        <begin position="296"/>
        <end position="307"/>
    </location>
</feature>
<comment type="caution">
    <text evidence="6">The sequence shown here is derived from an EMBL/GenBank/DDBJ whole genome shotgun (WGS) entry which is preliminary data.</text>
</comment>
<dbReference type="SMART" id="SM00326">
    <property type="entry name" value="SH3"/>
    <property type="match status" value="1"/>
</dbReference>
<name>A0ABR2WKW9_9FUNG</name>
<dbReference type="PRINTS" id="PR00452">
    <property type="entry name" value="SH3DOMAIN"/>
</dbReference>
<feature type="compositionally biased region" description="Low complexity" evidence="4">
    <location>
        <begin position="253"/>
        <end position="270"/>
    </location>
</feature>
<evidence type="ECO:0000256" key="3">
    <source>
        <dbReference type="PROSITE-ProRule" id="PRU00192"/>
    </source>
</evidence>
<evidence type="ECO:0000259" key="5">
    <source>
        <dbReference type="PROSITE" id="PS50002"/>
    </source>
</evidence>
<gene>
    <name evidence="6" type="ORF">K7432_012388</name>
</gene>
<feature type="compositionally biased region" description="Polar residues" evidence="4">
    <location>
        <begin position="271"/>
        <end position="289"/>
    </location>
</feature>
<dbReference type="PRINTS" id="PR01887">
    <property type="entry name" value="SPECTRNALPHA"/>
</dbReference>
<dbReference type="PANTHER" id="PTHR15629:SF2">
    <property type="entry name" value="SH3 DOMAIN-CONTAINING YSC84-LIKE PROTEIN 1"/>
    <property type="match status" value="1"/>
</dbReference>
<dbReference type="Pfam" id="PF04366">
    <property type="entry name" value="Ysc84"/>
    <property type="match status" value="1"/>
</dbReference>
<dbReference type="InterPro" id="IPR033643">
    <property type="entry name" value="SYLF_SH3YL1-like"/>
</dbReference>
<dbReference type="PROSITE" id="PS50002">
    <property type="entry name" value="SH3"/>
    <property type="match status" value="1"/>
</dbReference>
<keyword evidence="7" id="KW-1185">Reference proteome</keyword>
<evidence type="ECO:0000256" key="4">
    <source>
        <dbReference type="SAM" id="MobiDB-lite"/>
    </source>
</evidence>
<feature type="compositionally biased region" description="Polar residues" evidence="4">
    <location>
        <begin position="220"/>
        <end position="234"/>
    </location>
</feature>
<feature type="region of interest" description="Disordered" evidence="4">
    <location>
        <begin position="220"/>
        <end position="318"/>
    </location>
</feature>
<feature type="domain" description="SH3" evidence="5">
    <location>
        <begin position="321"/>
        <end position="380"/>
    </location>
</feature>
<evidence type="ECO:0000256" key="1">
    <source>
        <dbReference type="ARBA" id="ARBA00007761"/>
    </source>
</evidence>
<keyword evidence="2 3" id="KW-0728">SH3 domain</keyword>
<dbReference type="Gene3D" id="2.30.30.40">
    <property type="entry name" value="SH3 Domains"/>
    <property type="match status" value="1"/>
</dbReference>
<dbReference type="InterPro" id="IPR036028">
    <property type="entry name" value="SH3-like_dom_sf"/>
</dbReference>